<accession>A0A0K2VLL3</accession>
<feature type="non-terminal residue" evidence="1">
    <location>
        <position position="1"/>
    </location>
</feature>
<evidence type="ECO:0000313" key="1">
    <source>
        <dbReference type="EMBL" id="CDW50901.1"/>
    </source>
</evidence>
<protein>
    <submittedName>
        <fullName evidence="1">Uncharacterized protein</fullName>
    </submittedName>
</protein>
<proteinExistence type="predicted"/>
<sequence length="43" mass="4953">ISIDTQSSTMSQPEGFSLASKFIQISSFTILRIEEFFHILRMD</sequence>
<dbReference type="EMBL" id="HACA01033540">
    <property type="protein sequence ID" value="CDW50901.1"/>
    <property type="molecule type" value="Transcribed_RNA"/>
</dbReference>
<organism evidence="1">
    <name type="scientific">Lepeophtheirus salmonis</name>
    <name type="common">Salmon louse</name>
    <name type="synonym">Caligus salmonis</name>
    <dbReference type="NCBI Taxonomy" id="72036"/>
    <lineage>
        <taxon>Eukaryota</taxon>
        <taxon>Metazoa</taxon>
        <taxon>Ecdysozoa</taxon>
        <taxon>Arthropoda</taxon>
        <taxon>Crustacea</taxon>
        <taxon>Multicrustacea</taxon>
        <taxon>Hexanauplia</taxon>
        <taxon>Copepoda</taxon>
        <taxon>Siphonostomatoida</taxon>
        <taxon>Caligidae</taxon>
        <taxon>Lepeophtheirus</taxon>
    </lineage>
</organism>
<reference evidence="1" key="1">
    <citation type="submission" date="2014-05" db="EMBL/GenBank/DDBJ databases">
        <authorList>
            <person name="Chronopoulou M."/>
        </authorList>
    </citation>
    <scope>NUCLEOTIDE SEQUENCE</scope>
    <source>
        <tissue evidence="1">Whole organism</tissue>
    </source>
</reference>
<dbReference type="AlphaFoldDB" id="A0A0K2VLL3"/>
<name>A0A0K2VLL3_LEPSM</name>